<feature type="domain" description="Aldehyde dehydrogenase" evidence="3">
    <location>
        <begin position="112"/>
        <end position="182"/>
    </location>
</feature>
<dbReference type="Gene3D" id="3.40.605.10">
    <property type="entry name" value="Aldehyde Dehydrogenase, Chain A, domain 1"/>
    <property type="match status" value="1"/>
</dbReference>
<dbReference type="OrthoDB" id="440325at2759"/>
<evidence type="ECO:0000313" key="4">
    <source>
        <dbReference type="EMBL" id="KZP21833.1"/>
    </source>
</evidence>
<reference evidence="4 5" key="1">
    <citation type="journal article" date="2016" name="Mol. Biol. Evol.">
        <title>Comparative Genomics of Early-Diverging Mushroom-Forming Fungi Provides Insights into the Origins of Lignocellulose Decay Capabilities.</title>
        <authorList>
            <person name="Nagy L.G."/>
            <person name="Riley R."/>
            <person name="Tritt A."/>
            <person name="Adam C."/>
            <person name="Daum C."/>
            <person name="Floudas D."/>
            <person name="Sun H."/>
            <person name="Yadav J.S."/>
            <person name="Pangilinan J."/>
            <person name="Larsson K.H."/>
            <person name="Matsuura K."/>
            <person name="Barry K."/>
            <person name="Labutti K."/>
            <person name="Kuo R."/>
            <person name="Ohm R.A."/>
            <person name="Bhattacharya S.S."/>
            <person name="Shirouzu T."/>
            <person name="Yoshinaga Y."/>
            <person name="Martin F.M."/>
            <person name="Grigoriev I.V."/>
            <person name="Hibbett D.S."/>
        </authorList>
    </citation>
    <scope>NUCLEOTIDE SEQUENCE [LARGE SCALE GENOMIC DNA]</scope>
    <source>
        <strain evidence="4 5">CBS 109695</strain>
    </source>
</reference>
<dbReference type="Gene3D" id="3.40.309.10">
    <property type="entry name" value="Aldehyde Dehydrogenase, Chain A, domain 2"/>
    <property type="match status" value="1"/>
</dbReference>
<name>A0A166KEV0_9AGAM</name>
<dbReference type="GO" id="GO:0005737">
    <property type="term" value="C:cytoplasm"/>
    <property type="evidence" value="ECO:0007669"/>
    <property type="project" value="TreeGrafter"/>
</dbReference>
<dbReference type="PANTHER" id="PTHR43570:SF16">
    <property type="entry name" value="ALDEHYDE DEHYDROGENASE TYPE III, ISOFORM Q"/>
    <property type="match status" value="1"/>
</dbReference>
<organism evidence="4 5">
    <name type="scientific">Athelia psychrophila</name>
    <dbReference type="NCBI Taxonomy" id="1759441"/>
    <lineage>
        <taxon>Eukaryota</taxon>
        <taxon>Fungi</taxon>
        <taxon>Dikarya</taxon>
        <taxon>Basidiomycota</taxon>
        <taxon>Agaricomycotina</taxon>
        <taxon>Agaricomycetes</taxon>
        <taxon>Agaricomycetidae</taxon>
        <taxon>Atheliales</taxon>
        <taxon>Atheliaceae</taxon>
        <taxon>Athelia</taxon>
    </lineage>
</organism>
<dbReference type="InterPro" id="IPR012394">
    <property type="entry name" value="Aldehyde_DH_NAD(P)"/>
</dbReference>
<proteinExistence type="inferred from homology"/>
<evidence type="ECO:0000259" key="3">
    <source>
        <dbReference type="Pfam" id="PF00171"/>
    </source>
</evidence>
<keyword evidence="2" id="KW-0560">Oxidoreductase</keyword>
<dbReference type="GO" id="GO:0004029">
    <property type="term" value="F:aldehyde dehydrogenase (NAD+) activity"/>
    <property type="evidence" value="ECO:0007669"/>
    <property type="project" value="TreeGrafter"/>
</dbReference>
<gene>
    <name evidence="4" type="ORF">FIBSPDRAFT_953368</name>
</gene>
<dbReference type="InterPro" id="IPR016162">
    <property type="entry name" value="Ald_DH_N"/>
</dbReference>
<dbReference type="GO" id="GO:0006081">
    <property type="term" value="P:aldehyde metabolic process"/>
    <property type="evidence" value="ECO:0007669"/>
    <property type="project" value="InterPro"/>
</dbReference>
<protein>
    <submittedName>
        <fullName evidence="4">ALDH-like protein</fullName>
    </submittedName>
</protein>
<evidence type="ECO:0000256" key="1">
    <source>
        <dbReference type="ARBA" id="ARBA00009986"/>
    </source>
</evidence>
<dbReference type="EMBL" id="KV417544">
    <property type="protein sequence ID" value="KZP21833.1"/>
    <property type="molecule type" value="Genomic_DNA"/>
</dbReference>
<evidence type="ECO:0000256" key="2">
    <source>
        <dbReference type="ARBA" id="ARBA00023002"/>
    </source>
</evidence>
<dbReference type="PANTHER" id="PTHR43570">
    <property type="entry name" value="ALDEHYDE DEHYDROGENASE"/>
    <property type="match status" value="1"/>
</dbReference>
<dbReference type="Proteomes" id="UP000076532">
    <property type="component" value="Unassembled WGS sequence"/>
</dbReference>
<sequence length="235" mass="25558">MQWILSEFNPGPEEEAASSRPAGPIAQVMLAYIRGKVGQDGRRCGITSFGLRHCARHRPLQLTRVIVFHPFDCCDRGWKRGSLKNVGAGPCGVRARQQALAKYMDTSVHQNLLYTGSGRVGHIVAAAAAKHLTPITLKLGEKNPIYIDPTCSLPRAAHCLLWGKTGNAGQVCITGRPHVITRGWGARSSSRASTQCWAGQTKGKIVLCGKSNQAERFITPTIVRDCKADDSLMQE</sequence>
<evidence type="ECO:0000313" key="5">
    <source>
        <dbReference type="Proteomes" id="UP000076532"/>
    </source>
</evidence>
<dbReference type="Pfam" id="PF00171">
    <property type="entry name" value="Aldedh"/>
    <property type="match status" value="1"/>
</dbReference>
<keyword evidence="5" id="KW-1185">Reference proteome</keyword>
<accession>A0A166KEV0</accession>
<comment type="similarity">
    <text evidence="1">Belongs to the aldehyde dehydrogenase family.</text>
</comment>
<dbReference type="STRING" id="436010.A0A166KEV0"/>
<dbReference type="AlphaFoldDB" id="A0A166KEV0"/>
<dbReference type="InterPro" id="IPR016161">
    <property type="entry name" value="Ald_DH/histidinol_DH"/>
</dbReference>
<dbReference type="InterPro" id="IPR016163">
    <property type="entry name" value="Ald_DH_C"/>
</dbReference>
<dbReference type="SUPFAM" id="SSF53720">
    <property type="entry name" value="ALDH-like"/>
    <property type="match status" value="1"/>
</dbReference>
<dbReference type="InterPro" id="IPR015590">
    <property type="entry name" value="Aldehyde_DH_dom"/>
</dbReference>